<dbReference type="Gene3D" id="2.115.10.20">
    <property type="entry name" value="Glycosyl hydrolase domain, family 43"/>
    <property type="match status" value="2"/>
</dbReference>
<dbReference type="PANTHER" id="PTHR22925">
    <property type="entry name" value="GLYCOSYL HYDROLASE 43 FAMILY MEMBER"/>
    <property type="match status" value="1"/>
</dbReference>
<dbReference type="AlphaFoldDB" id="A0A521BSJ5"/>
<keyword evidence="3" id="KW-0326">Glycosidase</keyword>
<dbReference type="PANTHER" id="PTHR22925:SF3">
    <property type="entry name" value="GLYCOSYL HYDROLASE FAMILY PROTEIN 43"/>
    <property type="match status" value="1"/>
</dbReference>
<evidence type="ECO:0000313" key="6">
    <source>
        <dbReference type="Proteomes" id="UP000317557"/>
    </source>
</evidence>
<dbReference type="Proteomes" id="UP000317557">
    <property type="component" value="Unassembled WGS sequence"/>
</dbReference>
<sequence>MRKAILCLFLFTVVFGPPMVAQAQHHTSFQPGEIWEDTDGVHINAHGGGILYHDGVYYWYGEHKGKTSKAHVGINVYSSNDLYNWKKEGVALSVSEDPDSEITAGSVMERPKVIYNESTEQYVMWFHLELKDQGYSAARTGLAVSDSPTGPFEYQKSFRPNAKQWPVNFEEAWKSPKPGEDTLEWWTPEWHEAIEEGLFVRRDFEKGQMSRDMTLFVDEDGTAYHIHSAEDNLTLHISELTDDYLDFTGKYIRVKPGGHNEAPAIFQKDGWYYLIASGATGWDPNAARSFRAKSIWGPWEELNNPAIGKDSDVTFHSQSTFVLPVQGKEDAFIFMADRWKPENHIDGRYIWLPIEVVNGQPVIRWRDEWSLDFFERRRFPIRQDVPLDSIILSDPSILADSETETYYMTGTGGLLWESKDLKFWDGPYEVAMTDPSSWMGLNPMIWAAELHQYKGKYYYFATFTNRDVQIDTVRGNAIDRRASHVLVSDKPGGPYVPMEDPTYLPADEPTLDGTFWVGEDGKPYMIFCHEWLQNWNGTMEKIELKPDLSGTVGGREILFRAKDSPWSEEEYEDGSAGPSKVTDGPYLFRTETGRLGMIWTSWVHDVYTQGVAYSESGTIDGPWVQEEEPITPPNFGHGMLFRTLEGKLLMVAHSHKSVNGRYIRYPHYFEVDISGDKLKVGKIYQPKN</sequence>
<keyword evidence="2 5" id="KW-0378">Hydrolase</keyword>
<evidence type="ECO:0000256" key="1">
    <source>
        <dbReference type="ARBA" id="ARBA00009865"/>
    </source>
</evidence>
<name>A0A521BSJ5_9BACT</name>
<keyword evidence="4" id="KW-0732">Signal</keyword>
<dbReference type="InterPro" id="IPR006710">
    <property type="entry name" value="Glyco_hydro_43"/>
</dbReference>
<dbReference type="InterPro" id="IPR023296">
    <property type="entry name" value="Glyco_hydro_beta-prop_sf"/>
</dbReference>
<reference evidence="5 6" key="1">
    <citation type="submission" date="2017-05" db="EMBL/GenBank/DDBJ databases">
        <authorList>
            <person name="Varghese N."/>
            <person name="Submissions S."/>
        </authorList>
    </citation>
    <scope>NUCLEOTIDE SEQUENCE [LARGE SCALE GENOMIC DNA]</scope>
    <source>
        <strain evidence="5 6">DSM 21985</strain>
    </source>
</reference>
<organism evidence="5 6">
    <name type="scientific">Gracilimonas mengyeensis</name>
    <dbReference type="NCBI Taxonomy" id="1302730"/>
    <lineage>
        <taxon>Bacteria</taxon>
        <taxon>Pseudomonadati</taxon>
        <taxon>Balneolota</taxon>
        <taxon>Balneolia</taxon>
        <taxon>Balneolales</taxon>
        <taxon>Balneolaceae</taxon>
        <taxon>Gracilimonas</taxon>
    </lineage>
</organism>
<comment type="similarity">
    <text evidence="1">Belongs to the glycosyl hydrolase 43 family.</text>
</comment>
<protein>
    <submittedName>
        <fullName evidence="5">Glycosyl hydrolases family 43</fullName>
    </submittedName>
</protein>
<feature type="chain" id="PRO_5021969033" evidence="4">
    <location>
        <begin position="24"/>
        <end position="688"/>
    </location>
</feature>
<gene>
    <name evidence="5" type="ORF">SAMN06265219_10350</name>
</gene>
<dbReference type="CDD" id="cd08981">
    <property type="entry name" value="GH43_Bt1873-like"/>
    <property type="match status" value="1"/>
</dbReference>
<dbReference type="GO" id="GO:0005975">
    <property type="term" value="P:carbohydrate metabolic process"/>
    <property type="evidence" value="ECO:0007669"/>
    <property type="project" value="InterPro"/>
</dbReference>
<dbReference type="CDD" id="cd18825">
    <property type="entry name" value="GH43_CtGH43-like"/>
    <property type="match status" value="1"/>
</dbReference>
<dbReference type="OrthoDB" id="9763933at2"/>
<keyword evidence="6" id="KW-1185">Reference proteome</keyword>
<feature type="signal peptide" evidence="4">
    <location>
        <begin position="1"/>
        <end position="23"/>
    </location>
</feature>
<proteinExistence type="inferred from homology"/>
<dbReference type="SUPFAM" id="SSF75005">
    <property type="entry name" value="Arabinanase/levansucrase/invertase"/>
    <property type="match status" value="2"/>
</dbReference>
<dbReference type="GO" id="GO:0004553">
    <property type="term" value="F:hydrolase activity, hydrolyzing O-glycosyl compounds"/>
    <property type="evidence" value="ECO:0007669"/>
    <property type="project" value="InterPro"/>
</dbReference>
<evidence type="ECO:0000256" key="2">
    <source>
        <dbReference type="ARBA" id="ARBA00022801"/>
    </source>
</evidence>
<dbReference type="Pfam" id="PF04616">
    <property type="entry name" value="Glyco_hydro_43"/>
    <property type="match status" value="2"/>
</dbReference>
<evidence type="ECO:0000256" key="3">
    <source>
        <dbReference type="ARBA" id="ARBA00023295"/>
    </source>
</evidence>
<evidence type="ECO:0000313" key="5">
    <source>
        <dbReference type="EMBL" id="SMO50124.1"/>
    </source>
</evidence>
<accession>A0A521BSJ5</accession>
<evidence type="ECO:0000256" key="4">
    <source>
        <dbReference type="SAM" id="SignalP"/>
    </source>
</evidence>
<dbReference type="EMBL" id="FXTP01000003">
    <property type="protein sequence ID" value="SMO50124.1"/>
    <property type="molecule type" value="Genomic_DNA"/>
</dbReference>